<comment type="caution">
    <text evidence="1">The sequence shown here is derived from an EMBL/GenBank/DDBJ whole genome shotgun (WGS) entry which is preliminary data.</text>
</comment>
<dbReference type="EMBL" id="NKUJ01000128">
    <property type="protein sequence ID" value="RMJ12691.1"/>
    <property type="molecule type" value="Genomic_DNA"/>
</dbReference>
<protein>
    <submittedName>
        <fullName evidence="1">Uncharacterized protein</fullName>
    </submittedName>
</protein>
<accession>A0A3M2S549</accession>
<dbReference type="AlphaFoldDB" id="A0A3M2S549"/>
<proteinExistence type="predicted"/>
<sequence length="68" mass="7458">MNEPSHAMHALHSLYRPLAVRVCVCVCVYVCTMTVTPPANRWGNVSLALCLPLCNVFLKNANAFLVSP</sequence>
<dbReference type="Proteomes" id="UP000277212">
    <property type="component" value="Unassembled WGS sequence"/>
</dbReference>
<gene>
    <name evidence="1" type="ORF">CDV36_007650</name>
</gene>
<reference evidence="1 2" key="1">
    <citation type="submission" date="2017-06" db="EMBL/GenBank/DDBJ databases">
        <title>Comparative genomic analysis of Ambrosia Fusariam Clade fungi.</title>
        <authorList>
            <person name="Stajich J.E."/>
            <person name="Carrillo J."/>
            <person name="Kijimoto T."/>
            <person name="Eskalen A."/>
            <person name="O'Donnell K."/>
            <person name="Kasson M."/>
        </authorList>
    </citation>
    <scope>NUCLEOTIDE SEQUENCE [LARGE SCALE GENOMIC DNA]</scope>
    <source>
        <strain evidence="1">UCR3666</strain>
    </source>
</reference>
<evidence type="ECO:0000313" key="1">
    <source>
        <dbReference type="EMBL" id="RMJ12691.1"/>
    </source>
</evidence>
<evidence type="ECO:0000313" key="2">
    <source>
        <dbReference type="Proteomes" id="UP000277212"/>
    </source>
</evidence>
<organism evidence="1 2">
    <name type="scientific">Fusarium kuroshium</name>
    <dbReference type="NCBI Taxonomy" id="2010991"/>
    <lineage>
        <taxon>Eukaryota</taxon>
        <taxon>Fungi</taxon>
        <taxon>Dikarya</taxon>
        <taxon>Ascomycota</taxon>
        <taxon>Pezizomycotina</taxon>
        <taxon>Sordariomycetes</taxon>
        <taxon>Hypocreomycetidae</taxon>
        <taxon>Hypocreales</taxon>
        <taxon>Nectriaceae</taxon>
        <taxon>Fusarium</taxon>
        <taxon>Fusarium solani species complex</taxon>
    </lineage>
</organism>
<name>A0A3M2S549_9HYPO</name>
<keyword evidence="2" id="KW-1185">Reference proteome</keyword>